<dbReference type="InterPro" id="IPR013320">
    <property type="entry name" value="ConA-like_dom_sf"/>
</dbReference>
<dbReference type="CDD" id="cd00146">
    <property type="entry name" value="PKD"/>
    <property type="match status" value="2"/>
</dbReference>
<evidence type="ECO:0000259" key="3">
    <source>
        <dbReference type="PROSITE" id="PS50093"/>
    </source>
</evidence>
<organism evidence="4 5">
    <name type="scientific">Shewanella nanhaiensis</name>
    <dbReference type="NCBI Taxonomy" id="2864872"/>
    <lineage>
        <taxon>Bacteria</taxon>
        <taxon>Pseudomonadati</taxon>
        <taxon>Pseudomonadota</taxon>
        <taxon>Gammaproteobacteria</taxon>
        <taxon>Alteromonadales</taxon>
        <taxon>Shewanellaceae</taxon>
        <taxon>Shewanella</taxon>
    </lineage>
</organism>
<feature type="domain" description="PKD" evidence="3">
    <location>
        <begin position="532"/>
        <end position="603"/>
    </location>
</feature>
<evidence type="ECO:0000256" key="1">
    <source>
        <dbReference type="SAM" id="SignalP"/>
    </source>
</evidence>
<dbReference type="Pfam" id="PF05345">
    <property type="entry name" value="He_PIG"/>
    <property type="match status" value="1"/>
</dbReference>
<dbReference type="Pfam" id="PF13688">
    <property type="entry name" value="Reprolysin_5"/>
    <property type="match status" value="1"/>
</dbReference>
<protein>
    <submittedName>
        <fullName evidence="4">PKD domain-containing protein</fullName>
    </submittedName>
</protein>
<dbReference type="SUPFAM" id="SSF55486">
    <property type="entry name" value="Metalloproteases ('zincins'), catalytic domain"/>
    <property type="match status" value="2"/>
</dbReference>
<keyword evidence="5" id="KW-1185">Reference proteome</keyword>
<dbReference type="InterPro" id="IPR015919">
    <property type="entry name" value="Cadherin-like_sf"/>
</dbReference>
<dbReference type="SMART" id="SM00736">
    <property type="entry name" value="CADG"/>
    <property type="match status" value="1"/>
</dbReference>
<dbReference type="InterPro" id="IPR051560">
    <property type="entry name" value="MAM_domain-containing"/>
</dbReference>
<name>A0ABS7E7G6_9GAMM</name>
<dbReference type="PANTHER" id="PTHR23282">
    <property type="entry name" value="APICAL ENDOSOMAL GLYCOPROTEIN PRECURSOR"/>
    <property type="match status" value="1"/>
</dbReference>
<dbReference type="RefSeq" id="WP_220111024.1">
    <property type="nucleotide sequence ID" value="NZ_JAHZST010000015.1"/>
</dbReference>
<dbReference type="InterPro" id="IPR035986">
    <property type="entry name" value="PKD_dom_sf"/>
</dbReference>
<dbReference type="InterPro" id="IPR022409">
    <property type="entry name" value="PKD/Chitinase_dom"/>
</dbReference>
<comment type="caution">
    <text evidence="4">The sequence shown here is derived from an EMBL/GenBank/DDBJ whole genome shotgun (WGS) entry which is preliminary data.</text>
</comment>
<dbReference type="SUPFAM" id="SSF49313">
    <property type="entry name" value="Cadherin-like"/>
    <property type="match status" value="1"/>
</dbReference>
<accession>A0ABS7E7G6</accession>
<dbReference type="EMBL" id="JAHZST010000015">
    <property type="protein sequence ID" value="MBW8185621.1"/>
    <property type="molecule type" value="Genomic_DNA"/>
</dbReference>
<evidence type="ECO:0000313" key="4">
    <source>
        <dbReference type="EMBL" id="MBW8185621.1"/>
    </source>
</evidence>
<evidence type="ECO:0000313" key="5">
    <source>
        <dbReference type="Proteomes" id="UP001195963"/>
    </source>
</evidence>
<feature type="domain" description="PKD" evidence="3">
    <location>
        <begin position="433"/>
        <end position="513"/>
    </location>
</feature>
<reference evidence="4 5" key="1">
    <citation type="submission" date="2021-07" db="EMBL/GenBank/DDBJ databases">
        <title>Shewanella sp. nov, isolated from SCS.</title>
        <authorList>
            <person name="Cao W.R."/>
        </authorList>
    </citation>
    <scope>NUCLEOTIDE SEQUENCE [LARGE SCALE GENOMIC DNA]</scope>
    <source>
        <strain evidence="4 5">NR704-98</strain>
    </source>
</reference>
<gene>
    <name evidence="4" type="ORF">K0625_18430</name>
</gene>
<keyword evidence="1" id="KW-0732">Signal</keyword>
<dbReference type="Pfam" id="PF00629">
    <property type="entry name" value="MAM"/>
    <property type="match status" value="2"/>
</dbReference>
<dbReference type="Gene3D" id="2.60.40.10">
    <property type="entry name" value="Immunoglobulins"/>
    <property type="match status" value="3"/>
</dbReference>
<dbReference type="PANTHER" id="PTHR23282:SF142">
    <property type="entry name" value="MAM DOMAIN-CONTAINING PROTEIN"/>
    <property type="match status" value="1"/>
</dbReference>
<sequence>MRTPSNPNNINRTRFNLSALVLAGLFISPVSAIETDIETYIEIVKRVPQLKSVAMPDIVRDREVKSVTRYTMQLEAFTQETGSLKFELPDSSVLIAKKSLSYVTGSGSLVWQGKIVNQHKPKSPGDNQIILVKSGDFLSATVKFNGRLFKIKPSLNNQIELNEIDQALLPDEHSGTMPVGKNVPVGKSSPLGSMNLLSPSSLSVVQSTSSSSVIRVLVGYTSEALNQNPGMQALIDLAVAETNQGFTDSGVNAQVELAHSYELNYAESGDHGLDLDRFHLPNDGYMDDVYQIRDQYSADVAAILIGDASACGRAREIGASEDTAFMVVKDSCATGYYSFGHELGHLMSARHNPEKDSNTTPYAFGHGFLYTQGGWRSIMSYNSNSCCTRQNFWSDPTRSFQNIVRGTTDTHDNARVLNLTAAIVAGFRTGGDGNLPPVSSFTFSSNDLNVDFSDTSHDPDNQIISTIWDFGDGATSSALSPTHVYQNSGSYLVSLSVTDELGASNSSSQTVTVSSGAVNQAPDANFIYNAQGLTINFIDQSQDSDGQLVSWAWDFGDNTQSSEQAPKHIYQTAGSYWVELVVTDNEGSTASHRVLIEVTNEALLSSADFESGLGEWSNSSSHDWDWSRLSGSTASSSTGPNSGAGGQGFYLYLETSNNKGAYTAGEQALLESPEFTISTGRLSFDYHMYGADIGTLAVDLFIDGSWINDIWQLSGQQQGAGTESFRQANVDLSAYSGSVRVRVRAVAAGGWKGDIAIDNLQLFGTEVVAENQAPQFELNPTVIADASVGSAYSSDISSSAMDPDGDELSFSLISSPAWVNLTAAGLISGTPQDTDLGLNTLTVRVSDPQGASAEAQVELTVVEATYSELTSLDFESGINGGWSNSTDASHVWETEAGTTPSNSTGPTSGALTTSTYAYIETSKNYAYNAGDTAYLDSSIVSGTARTLSFYYHMYGAEIGTLAVDVLNQGQWQLGLFQVSGQQQGSSSDAYQYQEVDLSSFEGDIIIRFRAEAVGGWKGDIAIDDIKVEGYQ</sequence>
<dbReference type="InterPro" id="IPR006644">
    <property type="entry name" value="Cadg"/>
</dbReference>
<dbReference type="Proteomes" id="UP001195963">
    <property type="component" value="Unassembled WGS sequence"/>
</dbReference>
<feature type="domain" description="MAM" evidence="2">
    <location>
        <begin position="605"/>
        <end position="770"/>
    </location>
</feature>
<evidence type="ECO:0000259" key="2">
    <source>
        <dbReference type="PROSITE" id="PS50060"/>
    </source>
</evidence>
<dbReference type="CDD" id="cd06263">
    <property type="entry name" value="MAM"/>
    <property type="match status" value="2"/>
</dbReference>
<dbReference type="SUPFAM" id="SSF49899">
    <property type="entry name" value="Concanavalin A-like lectins/glucanases"/>
    <property type="match status" value="2"/>
</dbReference>
<feature type="signal peptide" evidence="1">
    <location>
        <begin position="1"/>
        <end position="32"/>
    </location>
</feature>
<feature type="chain" id="PRO_5045920791" evidence="1">
    <location>
        <begin position="33"/>
        <end position="1031"/>
    </location>
</feature>
<dbReference type="PROSITE" id="PS50060">
    <property type="entry name" value="MAM_2"/>
    <property type="match status" value="2"/>
</dbReference>
<dbReference type="Gene3D" id="2.60.120.200">
    <property type="match status" value="2"/>
</dbReference>
<dbReference type="SMART" id="SM00137">
    <property type="entry name" value="MAM"/>
    <property type="match status" value="2"/>
</dbReference>
<feature type="domain" description="MAM" evidence="2">
    <location>
        <begin position="870"/>
        <end position="1031"/>
    </location>
</feature>
<dbReference type="PROSITE" id="PS50093">
    <property type="entry name" value="PKD"/>
    <property type="match status" value="2"/>
</dbReference>
<dbReference type="InterPro" id="IPR000998">
    <property type="entry name" value="MAM_dom"/>
</dbReference>
<dbReference type="Pfam" id="PF18911">
    <property type="entry name" value="PKD_4"/>
    <property type="match status" value="2"/>
</dbReference>
<proteinExistence type="predicted"/>
<dbReference type="SMART" id="SM00089">
    <property type="entry name" value="PKD"/>
    <property type="match status" value="3"/>
</dbReference>
<dbReference type="SUPFAM" id="SSF49299">
    <property type="entry name" value="PKD domain"/>
    <property type="match status" value="2"/>
</dbReference>
<dbReference type="InterPro" id="IPR000601">
    <property type="entry name" value="PKD_dom"/>
</dbReference>
<dbReference type="InterPro" id="IPR013783">
    <property type="entry name" value="Ig-like_fold"/>
</dbReference>